<proteinExistence type="predicted"/>
<dbReference type="Pfam" id="PF03101">
    <property type="entry name" value="FAR1"/>
    <property type="match status" value="1"/>
</dbReference>
<evidence type="ECO:0000313" key="3">
    <source>
        <dbReference type="Proteomes" id="UP000265566"/>
    </source>
</evidence>
<dbReference type="PANTHER" id="PTHR46328:SF35">
    <property type="entry name" value="PROTEIN FAR1-RELATED SEQUENCE 5-LIKE"/>
    <property type="match status" value="1"/>
</dbReference>
<accession>A0A396HFQ8</accession>
<name>A0A396HFQ8_MEDTR</name>
<reference evidence="3" key="1">
    <citation type="journal article" date="2018" name="Nat. Plants">
        <title>Whole-genome landscape of Medicago truncatula symbiotic genes.</title>
        <authorList>
            <person name="Pecrix Y."/>
            <person name="Staton S.E."/>
            <person name="Sallet E."/>
            <person name="Lelandais-Briere C."/>
            <person name="Moreau S."/>
            <person name="Carrere S."/>
            <person name="Blein T."/>
            <person name="Jardinaud M.F."/>
            <person name="Latrasse D."/>
            <person name="Zouine M."/>
            <person name="Zahm M."/>
            <person name="Kreplak J."/>
            <person name="Mayjonade B."/>
            <person name="Satge C."/>
            <person name="Perez M."/>
            <person name="Cauet S."/>
            <person name="Marande W."/>
            <person name="Chantry-Darmon C."/>
            <person name="Lopez-Roques C."/>
            <person name="Bouchez O."/>
            <person name="Berard A."/>
            <person name="Debelle F."/>
            <person name="Munos S."/>
            <person name="Bendahmane A."/>
            <person name="Berges H."/>
            <person name="Niebel A."/>
            <person name="Buitink J."/>
            <person name="Frugier F."/>
            <person name="Benhamed M."/>
            <person name="Crespi M."/>
            <person name="Gouzy J."/>
            <person name="Gamas P."/>
        </authorList>
    </citation>
    <scope>NUCLEOTIDE SEQUENCE [LARGE SCALE GENOMIC DNA]</scope>
    <source>
        <strain evidence="3">cv. Jemalong A17</strain>
    </source>
</reference>
<organism evidence="2 3">
    <name type="scientific">Medicago truncatula</name>
    <name type="common">Barrel medic</name>
    <name type="synonym">Medicago tribuloides</name>
    <dbReference type="NCBI Taxonomy" id="3880"/>
    <lineage>
        <taxon>Eukaryota</taxon>
        <taxon>Viridiplantae</taxon>
        <taxon>Streptophyta</taxon>
        <taxon>Embryophyta</taxon>
        <taxon>Tracheophyta</taxon>
        <taxon>Spermatophyta</taxon>
        <taxon>Magnoliopsida</taxon>
        <taxon>eudicotyledons</taxon>
        <taxon>Gunneridae</taxon>
        <taxon>Pentapetalae</taxon>
        <taxon>rosids</taxon>
        <taxon>fabids</taxon>
        <taxon>Fabales</taxon>
        <taxon>Fabaceae</taxon>
        <taxon>Papilionoideae</taxon>
        <taxon>50 kb inversion clade</taxon>
        <taxon>NPAAA clade</taxon>
        <taxon>Hologalegina</taxon>
        <taxon>IRL clade</taxon>
        <taxon>Trifolieae</taxon>
        <taxon>Medicago</taxon>
    </lineage>
</organism>
<dbReference type="EMBL" id="PSQE01000006">
    <property type="protein sequence ID" value="RHN52076.1"/>
    <property type="molecule type" value="Genomic_DNA"/>
</dbReference>
<dbReference type="AlphaFoldDB" id="A0A396HFQ8"/>
<dbReference type="Proteomes" id="UP000265566">
    <property type="component" value="Chromosome 6"/>
</dbReference>
<protein>
    <submittedName>
        <fullName evidence="2">Putative transcription factor FAR family</fullName>
    </submittedName>
</protein>
<evidence type="ECO:0000259" key="1">
    <source>
        <dbReference type="Pfam" id="PF03101"/>
    </source>
</evidence>
<comment type="caution">
    <text evidence="2">The sequence shown here is derived from an EMBL/GenBank/DDBJ whole genome shotgun (WGS) entry which is preliminary data.</text>
</comment>
<dbReference type="InterPro" id="IPR004330">
    <property type="entry name" value="FAR1_DNA_bnd_dom"/>
</dbReference>
<dbReference type="Gramene" id="rna36694">
    <property type="protein sequence ID" value="RHN52076.1"/>
    <property type="gene ID" value="gene36694"/>
</dbReference>
<evidence type="ECO:0000313" key="2">
    <source>
        <dbReference type="EMBL" id="RHN52076.1"/>
    </source>
</evidence>
<feature type="domain" description="FAR1" evidence="1">
    <location>
        <begin position="11"/>
        <end position="83"/>
    </location>
</feature>
<sequence>MSFGSEKEITEYYKNYVERVGFGVKKISSKKGDEGKMYFTLACSRARKYVSRPKNMLEPNPITQTQCKARLNACISLDGTTKIKSVFFLA</sequence>
<gene>
    <name evidence="2" type="ORF">MtrunA17_Chr6g0476431</name>
</gene>
<dbReference type="PANTHER" id="PTHR46328">
    <property type="entry name" value="FAR-RED IMPAIRED RESPONSIVE (FAR1) FAMILY PROTEIN-RELATED"/>
    <property type="match status" value="1"/>
</dbReference>